<proteinExistence type="predicted"/>
<dbReference type="VEuPathDB" id="FungiDB:FUN_018613"/>
<organism evidence="1 2">
    <name type="scientific">Rhizophagus irregularis</name>
    <dbReference type="NCBI Taxonomy" id="588596"/>
    <lineage>
        <taxon>Eukaryota</taxon>
        <taxon>Fungi</taxon>
        <taxon>Fungi incertae sedis</taxon>
        <taxon>Mucoromycota</taxon>
        <taxon>Glomeromycotina</taxon>
        <taxon>Glomeromycetes</taxon>
        <taxon>Glomerales</taxon>
        <taxon>Glomeraceae</taxon>
        <taxon>Rhizophagus</taxon>
    </lineage>
</organism>
<dbReference type="AlphaFoldDB" id="A0A2N0PSL3"/>
<protein>
    <submittedName>
        <fullName evidence="1">Uncharacterized protein</fullName>
    </submittedName>
</protein>
<dbReference type="EMBL" id="LLXJ01000430">
    <property type="protein sequence ID" value="PKC09822.1"/>
    <property type="molecule type" value="Genomic_DNA"/>
</dbReference>
<reference evidence="1 2" key="1">
    <citation type="submission" date="2016-04" db="EMBL/GenBank/DDBJ databases">
        <title>Genome analyses suggest a sexual origin of heterokaryosis in a supposedly ancient asexual fungus.</title>
        <authorList>
            <person name="Ropars J."/>
            <person name="Sedzielewska K."/>
            <person name="Noel J."/>
            <person name="Charron P."/>
            <person name="Farinelli L."/>
            <person name="Marton T."/>
            <person name="Kruger M."/>
            <person name="Pelin A."/>
            <person name="Brachmann A."/>
            <person name="Corradi N."/>
        </authorList>
    </citation>
    <scope>NUCLEOTIDE SEQUENCE [LARGE SCALE GENOMIC DNA]</scope>
    <source>
        <strain evidence="1 2">A5</strain>
    </source>
</reference>
<dbReference type="VEuPathDB" id="FungiDB:RhiirA1_436091"/>
<comment type="caution">
    <text evidence="1">The sequence shown here is derived from an EMBL/GenBank/DDBJ whole genome shotgun (WGS) entry which is preliminary data.</text>
</comment>
<gene>
    <name evidence="1" type="ORF">RhiirA5_415159</name>
</gene>
<accession>A0A2N0PSL3</accession>
<evidence type="ECO:0000313" key="2">
    <source>
        <dbReference type="Proteomes" id="UP000232722"/>
    </source>
</evidence>
<sequence>MAINLEEDINKGESVGSSKFSAFCKYCKITWKRDKISKLEEHLSNHCKNAPATIVRKYMSKILERQDKVTKKRKLPSGQQYMDNYHDSTDLFDAKIIRINRALIKFFVSCEISFHIVEHPFFINSIKELNVIEKVIVDIGVNQISAVVSDNASNIRKACEIIQDKFPTIENVRRIAHYINLIACNIVKEEFGDHLLR</sequence>
<reference evidence="1 2" key="2">
    <citation type="submission" date="2017-09" db="EMBL/GenBank/DDBJ databases">
        <title>Extensive intraspecific genome diversity in a model arbuscular mycorrhizal fungus.</title>
        <authorList>
            <person name="Chen E.C."/>
            <person name="Morin E."/>
            <person name="Beaudet D."/>
            <person name="Noel J."/>
            <person name="Ndikumana S."/>
            <person name="Charron P."/>
            <person name="St-Onge C."/>
            <person name="Giorgi J."/>
            <person name="Grigoriev I.V."/>
            <person name="Roux C."/>
            <person name="Martin F.M."/>
            <person name="Corradi N."/>
        </authorList>
    </citation>
    <scope>NUCLEOTIDE SEQUENCE [LARGE SCALE GENOMIC DNA]</scope>
    <source>
        <strain evidence="1 2">A5</strain>
    </source>
</reference>
<name>A0A2N0PSL3_9GLOM</name>
<dbReference type="VEuPathDB" id="FungiDB:RhiirFUN_018726"/>
<evidence type="ECO:0000313" key="1">
    <source>
        <dbReference type="EMBL" id="PKC09822.1"/>
    </source>
</evidence>
<dbReference type="Proteomes" id="UP000232722">
    <property type="component" value="Unassembled WGS sequence"/>
</dbReference>